<dbReference type="AlphaFoldDB" id="A0A550CJZ9"/>
<evidence type="ECO:0000313" key="2">
    <source>
        <dbReference type="Proteomes" id="UP000320762"/>
    </source>
</evidence>
<dbReference type="Proteomes" id="UP000320762">
    <property type="component" value="Unassembled WGS sequence"/>
</dbReference>
<gene>
    <name evidence="1" type="ORF">BD626DRAFT_399770</name>
</gene>
<comment type="caution">
    <text evidence="1">The sequence shown here is derived from an EMBL/GenBank/DDBJ whole genome shotgun (WGS) entry which is preliminary data.</text>
</comment>
<dbReference type="InterPro" id="IPR014752">
    <property type="entry name" value="Arrestin-like_C"/>
</dbReference>
<keyword evidence="2" id="KW-1185">Reference proteome</keyword>
<sequence>MHTTELKDSRGRPVLVLNLIAPRSSSRGLPKYLAGESIAGQVALSLEQSEPVHSISLTLKGRVVSTYNEIGSCVFLQVTHELYRKQPTQSKLAGDHVWPFSFPFPTEVPIDGYGKCFLPQTFMERTTAVAVQYELVAHVNQGKLRAAKRVQTHVAYIPKTIADAPSPIRSCVYARGLPLPSPREDPRGWLTLEPAVVRGRLFEKRDVEVRFILSLASPLSYARGTVIPCHMTVQCFDEQALELLSKPKDLVVHLRRQITYVLSELSGSPTRPPPRPLIHDIAKAIWWPSSSGKHRHEYERRLDGEIHLGHELQPSSDFPHFRVKYGVVVIPAPPTGFKPEHKPPQVAQTVQIATWHAPGPLPRPTRPRQESAAPVDQTHIENNNDTLFDSLMTVFGSTRRRSTIL</sequence>
<name>A0A550CJZ9_9AGAR</name>
<accession>A0A550CJZ9</accession>
<dbReference type="OrthoDB" id="2333384at2759"/>
<dbReference type="EMBL" id="VDMD01000006">
    <property type="protein sequence ID" value="TRM65083.1"/>
    <property type="molecule type" value="Genomic_DNA"/>
</dbReference>
<reference evidence="1 2" key="1">
    <citation type="journal article" date="2019" name="New Phytol.">
        <title>Comparative genomics reveals unique wood-decay strategies and fruiting body development in the Schizophyllaceae.</title>
        <authorList>
            <person name="Almasi E."/>
            <person name="Sahu N."/>
            <person name="Krizsan K."/>
            <person name="Balint B."/>
            <person name="Kovacs G.M."/>
            <person name="Kiss B."/>
            <person name="Cseklye J."/>
            <person name="Drula E."/>
            <person name="Henrissat B."/>
            <person name="Nagy I."/>
            <person name="Chovatia M."/>
            <person name="Adam C."/>
            <person name="LaButti K."/>
            <person name="Lipzen A."/>
            <person name="Riley R."/>
            <person name="Grigoriev I.V."/>
            <person name="Nagy L.G."/>
        </authorList>
    </citation>
    <scope>NUCLEOTIDE SEQUENCE [LARGE SCALE GENOMIC DNA]</scope>
    <source>
        <strain evidence="1 2">NL-1724</strain>
    </source>
</reference>
<organism evidence="1 2">
    <name type="scientific">Schizophyllum amplum</name>
    <dbReference type="NCBI Taxonomy" id="97359"/>
    <lineage>
        <taxon>Eukaryota</taxon>
        <taxon>Fungi</taxon>
        <taxon>Dikarya</taxon>
        <taxon>Basidiomycota</taxon>
        <taxon>Agaricomycotina</taxon>
        <taxon>Agaricomycetes</taxon>
        <taxon>Agaricomycetidae</taxon>
        <taxon>Agaricales</taxon>
        <taxon>Schizophyllaceae</taxon>
        <taxon>Schizophyllum</taxon>
    </lineage>
</organism>
<evidence type="ECO:0000313" key="1">
    <source>
        <dbReference type="EMBL" id="TRM65083.1"/>
    </source>
</evidence>
<dbReference type="Gene3D" id="2.60.40.640">
    <property type="match status" value="1"/>
</dbReference>
<proteinExistence type="predicted"/>
<protein>
    <submittedName>
        <fullName evidence="1">Uncharacterized protein</fullName>
    </submittedName>
</protein>